<dbReference type="Gene3D" id="1.20.990.10">
    <property type="entry name" value="NADPH-cytochrome p450 Reductase, Chain A, domain 3"/>
    <property type="match status" value="1"/>
</dbReference>
<comment type="caution">
    <text evidence="20">Lacks conserved residue(s) required for the propagation of feature annotation.</text>
</comment>
<accession>A0A1E4TZV1</accession>
<dbReference type="SUPFAM" id="SSF52218">
    <property type="entry name" value="Flavoproteins"/>
    <property type="match status" value="1"/>
</dbReference>
<feature type="domain" description="FAD-binding FR-type" evidence="23">
    <location>
        <begin position="269"/>
        <end position="515"/>
    </location>
</feature>
<dbReference type="EC" id="1.6.2.4" evidence="20 21"/>
<dbReference type="GO" id="GO:0050661">
    <property type="term" value="F:NADP binding"/>
    <property type="evidence" value="ECO:0007669"/>
    <property type="project" value="UniProtKB-UniRule"/>
</dbReference>
<feature type="binding site" evidence="20">
    <location>
        <begin position="479"/>
        <end position="482"/>
    </location>
    <ligand>
        <name>FAD</name>
        <dbReference type="ChEBI" id="CHEBI:57692"/>
    </ligand>
</feature>
<dbReference type="PROSITE" id="PS50902">
    <property type="entry name" value="FLAVODOXIN_LIKE"/>
    <property type="match status" value="1"/>
</dbReference>
<feature type="binding site" evidence="20">
    <location>
        <begin position="63"/>
        <end position="68"/>
    </location>
    <ligand>
        <name>FMN</name>
        <dbReference type="ChEBI" id="CHEBI:58210"/>
    </ligand>
</feature>
<keyword evidence="5" id="KW-0812">Transmembrane</keyword>
<dbReference type="Pfam" id="PF00667">
    <property type="entry name" value="FAD_binding_1"/>
    <property type="match status" value="1"/>
</dbReference>
<comment type="similarity">
    <text evidence="20 21">In the C-terminal section; belongs to the flavoprotein pyridine nucleotide cytochrome reductase family.</text>
</comment>
<proteinExistence type="inferred from homology"/>
<evidence type="ECO:0000256" key="7">
    <source>
        <dbReference type="ARBA" id="ARBA00022824"/>
    </source>
</evidence>
<evidence type="ECO:0000256" key="11">
    <source>
        <dbReference type="ARBA" id="ARBA00022989"/>
    </source>
</evidence>
<reference evidence="25" key="1">
    <citation type="submission" date="2016-05" db="EMBL/GenBank/DDBJ databases">
        <title>Comparative genomics of biotechnologically important yeasts.</title>
        <authorList>
            <consortium name="DOE Joint Genome Institute"/>
            <person name="Riley R."/>
            <person name="Haridas S."/>
            <person name="Wolfe K.H."/>
            <person name="Lopes M.R."/>
            <person name="Hittinger C.T."/>
            <person name="Goker M."/>
            <person name="Salamov A."/>
            <person name="Wisecaver J."/>
            <person name="Long T.M."/>
            <person name="Aerts A.L."/>
            <person name="Barry K."/>
            <person name="Choi C."/>
            <person name="Clum A."/>
            <person name="Coughlan A.Y."/>
            <person name="Deshpande S."/>
            <person name="Douglass A.P."/>
            <person name="Hanson S.J."/>
            <person name="Klenk H.-P."/>
            <person name="Labutti K."/>
            <person name="Lapidus A."/>
            <person name="Lindquist E."/>
            <person name="Lipzen A."/>
            <person name="Meier-Kolthoff J.P."/>
            <person name="Ohm R.A."/>
            <person name="Otillar R.P."/>
            <person name="Pangilinan J."/>
            <person name="Peng Y."/>
            <person name="Rokas A."/>
            <person name="Rosa C.A."/>
            <person name="Scheuner C."/>
            <person name="Sibirny A.A."/>
            <person name="Slot J.C."/>
            <person name="Stielow J.B."/>
            <person name="Sun H."/>
            <person name="Kurtzman C.P."/>
            <person name="Blackwell M."/>
            <person name="Grigoriev I.V."/>
            <person name="Jeffries T.W."/>
        </authorList>
    </citation>
    <scope>NUCLEOTIDE SEQUENCE [LARGE SCALE GENOMIC DNA]</scope>
    <source>
        <strain evidence="25">NRRL Y-2460</strain>
    </source>
</reference>
<gene>
    <name evidence="24" type="ORF">PACTADRAFT_49021</name>
</gene>
<evidence type="ECO:0000256" key="10">
    <source>
        <dbReference type="ARBA" id="ARBA00022955"/>
    </source>
</evidence>
<evidence type="ECO:0000256" key="16">
    <source>
        <dbReference type="ARBA" id="ARBA00023136"/>
    </source>
</evidence>
<dbReference type="GO" id="GO:0005741">
    <property type="term" value="C:mitochondrial outer membrane"/>
    <property type="evidence" value="ECO:0007669"/>
    <property type="project" value="UniProtKB-SubCell"/>
</dbReference>
<evidence type="ECO:0000256" key="17">
    <source>
        <dbReference type="ARBA" id="ARBA00023166"/>
    </source>
</evidence>
<organism evidence="24 25">
    <name type="scientific">Pachysolen tannophilus NRRL Y-2460</name>
    <dbReference type="NCBI Taxonomy" id="669874"/>
    <lineage>
        <taxon>Eukaryota</taxon>
        <taxon>Fungi</taxon>
        <taxon>Dikarya</taxon>
        <taxon>Ascomycota</taxon>
        <taxon>Saccharomycotina</taxon>
        <taxon>Pichiomycetes</taxon>
        <taxon>Pachysolenaceae</taxon>
        <taxon>Pachysolen</taxon>
    </lineage>
</organism>
<dbReference type="Proteomes" id="UP000094236">
    <property type="component" value="Unassembled WGS sequence"/>
</dbReference>
<feature type="binding site" evidence="20">
    <location>
        <position position="188"/>
    </location>
    <ligand>
        <name>FMN</name>
        <dbReference type="ChEBI" id="CHEBI:58210"/>
    </ligand>
</feature>
<evidence type="ECO:0000256" key="14">
    <source>
        <dbReference type="ARBA" id="ARBA00023098"/>
    </source>
</evidence>
<dbReference type="GO" id="GO:0005829">
    <property type="term" value="C:cytosol"/>
    <property type="evidence" value="ECO:0007669"/>
    <property type="project" value="TreeGrafter"/>
</dbReference>
<dbReference type="GO" id="GO:0009055">
    <property type="term" value="F:electron transfer activity"/>
    <property type="evidence" value="ECO:0007669"/>
    <property type="project" value="EnsemblFungi"/>
</dbReference>
<keyword evidence="14 20" id="KW-0443">Lipid metabolism</keyword>
<evidence type="ECO:0000256" key="8">
    <source>
        <dbReference type="ARBA" id="ARBA00022827"/>
    </source>
</evidence>
<keyword evidence="4 20" id="KW-0288">FMN</keyword>
<keyword evidence="11" id="KW-1133">Transmembrane helix</keyword>
<evidence type="ECO:0000256" key="18">
    <source>
        <dbReference type="ARBA" id="ARBA00023221"/>
    </source>
</evidence>
<evidence type="ECO:0000256" key="4">
    <source>
        <dbReference type="ARBA" id="ARBA00022643"/>
    </source>
</evidence>
<dbReference type="PIRSF" id="PIRSF000208">
    <property type="entry name" value="P450R"/>
    <property type="match status" value="1"/>
</dbReference>
<comment type="cofactor">
    <cofactor evidence="20">
        <name>FMN</name>
        <dbReference type="ChEBI" id="CHEBI:58210"/>
    </cofactor>
    <text evidence="20">Binds 1 FMN per monomer.</text>
</comment>
<dbReference type="GO" id="GO:0010181">
    <property type="term" value="F:FMN binding"/>
    <property type="evidence" value="ECO:0007669"/>
    <property type="project" value="UniProtKB-UniRule"/>
</dbReference>
<dbReference type="PANTHER" id="PTHR19384:SF17">
    <property type="entry name" value="NADPH--CYTOCHROME P450 REDUCTASE"/>
    <property type="match status" value="1"/>
</dbReference>
<evidence type="ECO:0000256" key="9">
    <source>
        <dbReference type="ARBA" id="ARBA00022857"/>
    </source>
</evidence>
<feature type="binding site" evidence="20">
    <location>
        <position position="288"/>
    </location>
    <ligand>
        <name>NADP(+)</name>
        <dbReference type="ChEBI" id="CHEBI:58349"/>
    </ligand>
</feature>
<dbReference type="PANTHER" id="PTHR19384">
    <property type="entry name" value="NITRIC OXIDE SYNTHASE-RELATED"/>
    <property type="match status" value="1"/>
</dbReference>
<evidence type="ECO:0000256" key="20">
    <source>
        <dbReference type="HAMAP-Rule" id="MF_03212"/>
    </source>
</evidence>
<feature type="binding site" evidence="20">
    <location>
        <begin position="462"/>
        <end position="464"/>
    </location>
    <ligand>
        <name>FAD</name>
        <dbReference type="ChEBI" id="CHEBI:57692"/>
    </ligand>
</feature>
<dbReference type="HAMAP" id="MF_03212">
    <property type="entry name" value="NCPR"/>
    <property type="match status" value="1"/>
</dbReference>
<dbReference type="Pfam" id="PF00258">
    <property type="entry name" value="Flavodoxin_1"/>
    <property type="match status" value="1"/>
</dbReference>
<dbReference type="GO" id="GO:0003959">
    <property type="term" value="F:NADPH dehydrogenase activity"/>
    <property type="evidence" value="ECO:0007669"/>
    <property type="project" value="EnsemblFungi"/>
</dbReference>
<dbReference type="Gene3D" id="3.40.50.360">
    <property type="match status" value="1"/>
</dbReference>
<keyword evidence="7 20" id="KW-0256">Endoplasmic reticulum</keyword>
<keyword evidence="2 20" id="KW-0444">Lipid biosynthesis</keyword>
<dbReference type="AlphaFoldDB" id="A0A1E4TZV1"/>
<comment type="function">
    <text evidence="20">This enzyme is required for electron transfer from NADP to cytochrome P450 in microsomes. It can also provide electron transfer to heme oxygenase and cytochrome B5. Involved in ergosterol biosynthesis.</text>
</comment>
<evidence type="ECO:0000256" key="2">
    <source>
        <dbReference type="ARBA" id="ARBA00022516"/>
    </source>
</evidence>
<dbReference type="InterPro" id="IPR023208">
    <property type="entry name" value="P450R"/>
</dbReference>
<dbReference type="InterPro" id="IPR023173">
    <property type="entry name" value="NADPH_Cyt_P450_Rdtase_alpha"/>
</dbReference>
<dbReference type="OrthoDB" id="1856718at2759"/>
<evidence type="ECO:0000256" key="19">
    <source>
        <dbReference type="ARBA" id="ARBA00049342"/>
    </source>
</evidence>
<protein>
    <recommendedName>
        <fullName evidence="20 21">NADPH--cytochrome P450 reductase</fullName>
        <shortName evidence="20">CPR</shortName>
        <shortName evidence="20">P450R</shortName>
        <ecNumber evidence="20 21">1.6.2.4</ecNumber>
    </recommendedName>
</protein>
<keyword evidence="25" id="KW-1185">Reference proteome</keyword>
<evidence type="ECO:0000256" key="3">
    <source>
        <dbReference type="ARBA" id="ARBA00022630"/>
    </source>
</evidence>
<feature type="binding site" evidence="20">
    <location>
        <position position="648"/>
    </location>
    <ligand>
        <name>NADP(+)</name>
        <dbReference type="ChEBI" id="CHEBI:58349"/>
    </ligand>
</feature>
<feature type="binding site" evidence="20">
    <location>
        <begin position="153"/>
        <end position="162"/>
    </location>
    <ligand>
        <name>FMN</name>
        <dbReference type="ChEBI" id="CHEBI:58210"/>
    </ligand>
</feature>
<keyword evidence="15 20" id="KW-0496">Mitochondrion</keyword>
<dbReference type="InterPro" id="IPR001709">
    <property type="entry name" value="Flavoprot_Pyr_Nucl_cyt_Rdtase"/>
</dbReference>
<dbReference type="PRINTS" id="PR00371">
    <property type="entry name" value="FPNCR"/>
</dbReference>
<dbReference type="InterPro" id="IPR008254">
    <property type="entry name" value="Flavodoxin/NO_synth"/>
</dbReference>
<dbReference type="GO" id="GO:0005789">
    <property type="term" value="C:endoplasmic reticulum membrane"/>
    <property type="evidence" value="ECO:0007669"/>
    <property type="project" value="UniProtKB-SubCell"/>
</dbReference>
<feature type="binding site" evidence="20">
    <location>
        <begin position="444"/>
        <end position="447"/>
    </location>
    <ligand>
        <name>FAD</name>
        <dbReference type="ChEBI" id="CHEBI:57692"/>
    </ligand>
</feature>
<keyword evidence="3 20" id="KW-0285">Flavoprotein</keyword>
<dbReference type="SUPFAM" id="SSF52343">
    <property type="entry name" value="Ferredoxin reductase-like, C-terminal NADP-linked domain"/>
    <property type="match status" value="1"/>
</dbReference>
<dbReference type="GO" id="GO:0005886">
    <property type="term" value="C:plasma membrane"/>
    <property type="evidence" value="ECO:0007669"/>
    <property type="project" value="UniProtKB-SubCell"/>
</dbReference>
<evidence type="ECO:0000313" key="24">
    <source>
        <dbReference type="EMBL" id="ODV97282.1"/>
    </source>
</evidence>
<keyword evidence="12 20" id="KW-0560">Oxidoreductase</keyword>
<dbReference type="Gene3D" id="2.40.30.10">
    <property type="entry name" value="Translation factors"/>
    <property type="match status" value="1"/>
</dbReference>
<dbReference type="PROSITE" id="PS51384">
    <property type="entry name" value="FAD_FR"/>
    <property type="match status" value="1"/>
</dbReference>
<name>A0A1E4TZV1_PACTA</name>
<feature type="binding site" evidence="20">
    <location>
        <begin position="612"/>
        <end position="616"/>
    </location>
    <ligand>
        <name>NADP(+)</name>
        <dbReference type="ChEBI" id="CHEBI:58349"/>
    </ligand>
</feature>
<keyword evidence="10 20" id="KW-0752">Steroid biosynthesis</keyword>
<dbReference type="FunFam" id="1.20.990.10:FF:000009">
    <property type="entry name" value="NADPH--cytochrome P450 reductase"/>
    <property type="match status" value="1"/>
</dbReference>
<feature type="binding site" evidence="20">
    <location>
        <position position="543"/>
    </location>
    <ligand>
        <name>NADP(+)</name>
        <dbReference type="ChEBI" id="CHEBI:58349"/>
    </ligand>
</feature>
<comment type="catalytic activity">
    <reaction evidence="19 20 21">
        <text>2 oxidized [cytochrome P450] + NADPH = 2 reduced [cytochrome P450] + NADP(+) + H(+)</text>
        <dbReference type="Rhea" id="RHEA:24040"/>
        <dbReference type="Rhea" id="RHEA-COMP:14627"/>
        <dbReference type="Rhea" id="RHEA-COMP:14628"/>
        <dbReference type="ChEBI" id="CHEBI:15378"/>
        <dbReference type="ChEBI" id="CHEBI:55376"/>
        <dbReference type="ChEBI" id="CHEBI:57783"/>
        <dbReference type="ChEBI" id="CHEBI:58349"/>
        <dbReference type="ChEBI" id="CHEBI:60344"/>
        <dbReference type="EC" id="1.6.2.4"/>
    </reaction>
</comment>
<comment type="subcellular location">
    <subcellularLocation>
        <location evidence="20">Endoplasmic reticulum membrane</location>
        <topology evidence="20">Single-pass membrane protein</topology>
        <orientation evidence="20">Cytoplasmic side</orientation>
    </subcellularLocation>
    <subcellularLocation>
        <location evidence="20">Mitochondrion outer membrane</location>
        <topology evidence="20">Single-pass membrane protein</topology>
        <orientation evidence="20">Cytoplasmic side</orientation>
    </subcellularLocation>
    <subcellularLocation>
        <location evidence="20">Cell membrane</location>
        <topology evidence="20">Single-pass membrane protein</topology>
        <orientation evidence="20">Cytoplasmic side</orientation>
    </subcellularLocation>
</comment>
<evidence type="ECO:0000259" key="22">
    <source>
        <dbReference type="PROSITE" id="PS50902"/>
    </source>
</evidence>
<comment type="similarity">
    <text evidence="20">In the N-terminal section; belongs to the flavodoxin family.</text>
</comment>
<evidence type="ECO:0000256" key="15">
    <source>
        <dbReference type="ARBA" id="ARBA00023128"/>
    </source>
</evidence>
<evidence type="ECO:0000256" key="12">
    <source>
        <dbReference type="ARBA" id="ARBA00023002"/>
    </source>
</evidence>
<dbReference type="Pfam" id="PF00175">
    <property type="entry name" value="NAD_binding_1"/>
    <property type="match status" value="1"/>
</dbReference>
<dbReference type="InterPro" id="IPR029039">
    <property type="entry name" value="Flavoprotein-like_sf"/>
</dbReference>
<dbReference type="GO" id="GO:0003958">
    <property type="term" value="F:NADPH-hemoprotein reductase activity"/>
    <property type="evidence" value="ECO:0007669"/>
    <property type="project" value="UniProtKB-UniRule"/>
</dbReference>
<dbReference type="SUPFAM" id="SSF63380">
    <property type="entry name" value="Riboflavin synthase domain-like"/>
    <property type="match status" value="1"/>
</dbReference>
<dbReference type="InterPro" id="IPR001094">
    <property type="entry name" value="Flavdoxin-like"/>
</dbReference>
<evidence type="ECO:0000256" key="1">
    <source>
        <dbReference type="ARBA" id="ARBA00022475"/>
    </source>
</evidence>
<evidence type="ECO:0000256" key="21">
    <source>
        <dbReference type="PIRNR" id="PIRNR000208"/>
    </source>
</evidence>
<sequence length="686" mass="77523">MALDTLDIGILSVVLAALIGYFAKDLIKSLLSSNDSTNVSTDSRDLVEVLNETGKKAIVFYGSQTGTAEDYAHKYAKELQTRFQVPTICCDIADYDFDKLGALPSEVDGFKFVTFFMATYGEGEPTDNAVDFFDYLDNECDSLEGLKYLVFGLGNSTYEFYNAISKRLDKKLSELGASNISVPGFGDDGTATMDEDYLAWKESIFDVLKDHLSLEEHDVKYQPSIKLIPRPDLSIENPIVSLGEPNSKYINPTTEETKNAIQYGPFDHTHPYLSPIVKSKELFNSETRHCIHAEFDFSQTNLKYSTGDHLAIWPSNSNEEVEKFLKAFNLISKRNDVIGFETLDQTVSLPFSSPITYEAIVRHHLEISGPVSRQFLQSVHQFAPTEEIKADIARISGHKEIFSKEVTEKYFNIADILVNISKGSSWDDIPFEFLIESIPHLQPRYYSISSSSLSEKQTVHVTAVVENEKPQGSDHFVTGVTTNLLRHIQLAQSKSDLKPNVTYDLDGPRNLFKPFKLPVHIRRSTFKLPTNPATPIILVGPGTGVAPFRGFIREKVKQAESGNNKIGKILLFYGSRSVNEDFLYKNEWPEYSKKLGENFELITAFSRDQKEKIYVQHRMLEYSKEINDLLQKGAFFYVCGDASRMARDVQATLVKILIAERNITEEIANNVVRGFKTSNRFQEDVW</sequence>
<evidence type="ECO:0000259" key="23">
    <source>
        <dbReference type="PROSITE" id="PS51384"/>
    </source>
</evidence>
<evidence type="ECO:0000256" key="13">
    <source>
        <dbReference type="ARBA" id="ARBA00023011"/>
    </source>
</evidence>
<dbReference type="FunFam" id="3.40.50.360:FF:000036">
    <property type="entry name" value="NADPH--cytochrome P450 reductase"/>
    <property type="match status" value="1"/>
</dbReference>
<keyword evidence="1 20" id="KW-1003">Cell membrane</keyword>
<evidence type="ECO:0000313" key="25">
    <source>
        <dbReference type="Proteomes" id="UP000094236"/>
    </source>
</evidence>
<evidence type="ECO:0000256" key="6">
    <source>
        <dbReference type="ARBA" id="ARBA00022787"/>
    </source>
</evidence>
<feature type="binding site" evidence="20">
    <location>
        <begin position="606"/>
        <end position="607"/>
    </location>
    <ligand>
        <name>NADP(+)</name>
        <dbReference type="ChEBI" id="CHEBI:58349"/>
    </ligand>
</feature>
<dbReference type="GO" id="GO:0050660">
    <property type="term" value="F:flavin adenine dinucleotide binding"/>
    <property type="evidence" value="ECO:0007669"/>
    <property type="project" value="UniProtKB-UniRule"/>
</dbReference>
<keyword evidence="18 20" id="KW-0753">Steroid metabolism</keyword>
<evidence type="ECO:0000256" key="5">
    <source>
        <dbReference type="ARBA" id="ARBA00022692"/>
    </source>
</evidence>
<dbReference type="STRING" id="669874.A0A1E4TZV1"/>
<dbReference type="PRINTS" id="PR00369">
    <property type="entry name" value="FLAVODOXIN"/>
</dbReference>
<feature type="binding site" evidence="20">
    <location>
        <begin position="118"/>
        <end position="121"/>
    </location>
    <ligand>
        <name>FMN</name>
        <dbReference type="ChEBI" id="CHEBI:58210"/>
    </ligand>
</feature>
<keyword evidence="17 20" id="KW-1207">Sterol metabolism</keyword>
<dbReference type="GO" id="GO:0006696">
    <property type="term" value="P:ergosterol biosynthetic process"/>
    <property type="evidence" value="ECO:0007669"/>
    <property type="project" value="UniProtKB-UniRule"/>
</dbReference>
<keyword evidence="13 20" id="KW-0756">Sterol biosynthesis</keyword>
<dbReference type="FunFam" id="3.40.50.80:FF:000018">
    <property type="entry name" value="NADPH--cytochrome P450 reductase"/>
    <property type="match status" value="1"/>
</dbReference>
<comment type="similarity">
    <text evidence="20">Belongs to the NADPH--cytochrome P450 reductase family.</text>
</comment>
<keyword evidence="8 20" id="KW-0274">FAD</keyword>
<dbReference type="InterPro" id="IPR039261">
    <property type="entry name" value="FNR_nucleotide-bd"/>
</dbReference>
<feature type="binding site" evidence="20">
    <location>
        <position position="686"/>
    </location>
    <ligand>
        <name>FAD</name>
        <dbReference type="ChEBI" id="CHEBI:57692"/>
    </ligand>
</feature>
<dbReference type="Gene3D" id="3.40.50.80">
    <property type="entry name" value="Nucleotide-binding domain of ferredoxin-NADP reductase (FNR) module"/>
    <property type="match status" value="1"/>
</dbReference>
<dbReference type="InterPro" id="IPR001433">
    <property type="entry name" value="OxRdtase_FAD/NAD-bd"/>
</dbReference>
<feature type="domain" description="Flavodoxin-like" evidence="22">
    <location>
        <begin position="57"/>
        <end position="205"/>
    </location>
</feature>
<keyword evidence="9 20" id="KW-0521">NADP</keyword>
<dbReference type="InterPro" id="IPR017927">
    <property type="entry name" value="FAD-bd_FR_type"/>
</dbReference>
<keyword evidence="16 20" id="KW-0472">Membrane</keyword>
<dbReference type="InterPro" id="IPR017938">
    <property type="entry name" value="Riboflavin_synthase-like_b-brl"/>
</dbReference>
<comment type="cofactor">
    <cofactor evidence="20">
        <name>FAD</name>
        <dbReference type="ChEBI" id="CHEBI:57692"/>
    </cofactor>
    <text evidence="20">Binds 1 FAD per monomer.</text>
</comment>
<dbReference type="EMBL" id="KV454012">
    <property type="protein sequence ID" value="ODV97282.1"/>
    <property type="molecule type" value="Genomic_DNA"/>
</dbReference>
<keyword evidence="6 20" id="KW-1000">Mitochondrion outer membrane</keyword>
<dbReference type="InterPro" id="IPR003097">
    <property type="entry name" value="CysJ-like_FAD-binding"/>
</dbReference>